<dbReference type="EMBL" id="SDHW01000001">
    <property type="protein sequence ID" value="RXK62446.1"/>
    <property type="molecule type" value="Genomic_DNA"/>
</dbReference>
<comment type="subcellular location">
    <subcellularLocation>
        <location evidence="1 9">Cytoplasm</location>
    </subcellularLocation>
</comment>
<protein>
    <recommendedName>
        <fullName evidence="9">Tyrosine recombinase XerC</fullName>
    </recommendedName>
</protein>
<dbReference type="GO" id="GO:0005737">
    <property type="term" value="C:cytoplasm"/>
    <property type="evidence" value="ECO:0007669"/>
    <property type="project" value="UniProtKB-SubCell"/>
</dbReference>
<dbReference type="PROSITE" id="PS51900">
    <property type="entry name" value="CB"/>
    <property type="match status" value="1"/>
</dbReference>
<keyword evidence="8 9" id="KW-0131">Cell cycle</keyword>
<dbReference type="Gene3D" id="1.10.443.10">
    <property type="entry name" value="Intergrase catalytic core"/>
    <property type="match status" value="1"/>
</dbReference>
<dbReference type="AlphaFoldDB" id="A0A4Q1CN15"/>
<evidence type="ECO:0000256" key="7">
    <source>
        <dbReference type="ARBA" id="ARBA00023172"/>
    </source>
</evidence>
<evidence type="ECO:0000313" key="12">
    <source>
        <dbReference type="EMBL" id="RXK62446.1"/>
    </source>
</evidence>
<keyword evidence="13" id="KW-1185">Reference proteome</keyword>
<keyword evidence="7 9" id="KW-0233">DNA recombination</keyword>
<comment type="function">
    <text evidence="9">Site-specific tyrosine recombinase, which acts by catalyzing the cutting and rejoining of the recombining DNA molecules. The XerC-XerD complex is essential to convert dimers of the bacterial chromosome into monomers to permit their segregation at cell division. It also contributes to the segregational stability of plasmids.</text>
</comment>
<comment type="subunit">
    <text evidence="9">Forms a cyclic heterotetrameric complex composed of two molecules of XerC and two molecules of XerD.</text>
</comment>
<dbReference type="OrthoDB" id="9801717at2"/>
<evidence type="ECO:0000259" key="11">
    <source>
        <dbReference type="PROSITE" id="PS51900"/>
    </source>
</evidence>
<keyword evidence="6 9" id="KW-0238">DNA-binding</keyword>
<sequence length="301" mass="35080">MEFNADPHIQAFIDYLKFEKRYSIHTIRSYQDDLHFFYEYLAATFGNLPLPEIKPTFIRSWLAKQKEEGLSSKSLNRRISSLRSYFKYHLRQESIAISPMTTIVTPKVSKRLPSFVEQKDTELLFTHIEFPDNWEGVLERMILQLLYASGMRLSELLGLKQTQVNLAKGQLKILGKGNKERLIPLSEQMQQEIKNYLLKRKERFGERDGQELLLLNEKGKKLYPKYVQLVVKKYLSLVTTIEKRSPHVLRHTFATHLMNNGAELNAVKELLGHSSLAATQIYTHNTIEKLKDIHKKAHPKA</sequence>
<dbReference type="PANTHER" id="PTHR30349:SF77">
    <property type="entry name" value="TYROSINE RECOMBINASE XERC"/>
    <property type="match status" value="1"/>
</dbReference>
<evidence type="ECO:0000256" key="8">
    <source>
        <dbReference type="ARBA" id="ARBA00023306"/>
    </source>
</evidence>
<feature type="active site" evidence="9">
    <location>
        <position position="152"/>
    </location>
</feature>
<dbReference type="HAMAP" id="MF_01808">
    <property type="entry name" value="Recomb_XerC_XerD"/>
    <property type="match status" value="1"/>
</dbReference>
<keyword evidence="2 9" id="KW-0963">Cytoplasm</keyword>
<dbReference type="RefSeq" id="WP_129129817.1">
    <property type="nucleotide sequence ID" value="NZ_SDHW01000001.1"/>
</dbReference>
<dbReference type="PROSITE" id="PS51898">
    <property type="entry name" value="TYR_RECOMBINASE"/>
    <property type="match status" value="1"/>
</dbReference>
<proteinExistence type="inferred from homology"/>
<comment type="caution">
    <text evidence="12">The sequence shown here is derived from an EMBL/GenBank/DDBJ whole genome shotgun (WGS) entry which is preliminary data.</text>
</comment>
<evidence type="ECO:0000256" key="1">
    <source>
        <dbReference type="ARBA" id="ARBA00004496"/>
    </source>
</evidence>
<evidence type="ECO:0000259" key="10">
    <source>
        <dbReference type="PROSITE" id="PS51898"/>
    </source>
</evidence>
<dbReference type="Pfam" id="PF00589">
    <property type="entry name" value="Phage_integrase"/>
    <property type="match status" value="1"/>
</dbReference>
<feature type="domain" description="Tyr recombinase" evidence="10">
    <location>
        <begin position="111"/>
        <end position="295"/>
    </location>
</feature>
<dbReference type="Pfam" id="PF02899">
    <property type="entry name" value="Phage_int_SAM_1"/>
    <property type="match status" value="1"/>
</dbReference>
<dbReference type="InterPro" id="IPR004107">
    <property type="entry name" value="Integrase_SAM-like_N"/>
</dbReference>
<evidence type="ECO:0000256" key="2">
    <source>
        <dbReference type="ARBA" id="ARBA00022490"/>
    </source>
</evidence>
<dbReference type="InterPro" id="IPR044068">
    <property type="entry name" value="CB"/>
</dbReference>
<dbReference type="Gene3D" id="1.10.150.130">
    <property type="match status" value="1"/>
</dbReference>
<evidence type="ECO:0000256" key="4">
    <source>
        <dbReference type="ARBA" id="ARBA00022829"/>
    </source>
</evidence>
<evidence type="ECO:0000256" key="9">
    <source>
        <dbReference type="HAMAP-Rule" id="MF_01808"/>
    </source>
</evidence>
<dbReference type="GO" id="GO:0007059">
    <property type="term" value="P:chromosome segregation"/>
    <property type="evidence" value="ECO:0007669"/>
    <property type="project" value="UniProtKB-UniRule"/>
</dbReference>
<evidence type="ECO:0000256" key="3">
    <source>
        <dbReference type="ARBA" id="ARBA00022618"/>
    </source>
</evidence>
<name>A0A4Q1CN15_9BACT</name>
<reference evidence="12 13" key="1">
    <citation type="submission" date="2019-01" db="EMBL/GenBank/DDBJ databases">
        <title>Lacibacter sp. strain TTM-7.</title>
        <authorList>
            <person name="Chen W.-M."/>
        </authorList>
    </citation>
    <scope>NUCLEOTIDE SEQUENCE [LARGE SCALE GENOMIC DNA]</scope>
    <source>
        <strain evidence="12 13">TTM-7</strain>
    </source>
</reference>
<dbReference type="GO" id="GO:0051301">
    <property type="term" value="P:cell division"/>
    <property type="evidence" value="ECO:0007669"/>
    <property type="project" value="UniProtKB-KW"/>
</dbReference>
<feature type="active site" evidence="9">
    <location>
        <position position="250"/>
    </location>
</feature>
<evidence type="ECO:0000256" key="5">
    <source>
        <dbReference type="ARBA" id="ARBA00022908"/>
    </source>
</evidence>
<feature type="active site" description="O-(3'-phospho-DNA)-tyrosine intermediate" evidence="9">
    <location>
        <position position="282"/>
    </location>
</feature>
<dbReference type="GO" id="GO:0003677">
    <property type="term" value="F:DNA binding"/>
    <property type="evidence" value="ECO:0007669"/>
    <property type="project" value="UniProtKB-UniRule"/>
</dbReference>
<keyword evidence="4 9" id="KW-0159">Chromosome partition</keyword>
<organism evidence="12 13">
    <name type="scientific">Lacibacter luteus</name>
    <dbReference type="NCBI Taxonomy" id="2508719"/>
    <lineage>
        <taxon>Bacteria</taxon>
        <taxon>Pseudomonadati</taxon>
        <taxon>Bacteroidota</taxon>
        <taxon>Chitinophagia</taxon>
        <taxon>Chitinophagales</taxon>
        <taxon>Chitinophagaceae</taxon>
        <taxon>Lacibacter</taxon>
    </lineage>
</organism>
<comment type="similarity">
    <text evidence="9">Belongs to the 'phage' integrase family. XerC subfamily.</text>
</comment>
<dbReference type="InterPro" id="IPR023009">
    <property type="entry name" value="Tyrosine_recombinase_XerC/XerD"/>
</dbReference>
<gene>
    <name evidence="9" type="primary">xerC</name>
    <name evidence="12" type="ORF">ESA94_05435</name>
</gene>
<keyword evidence="3 9" id="KW-0132">Cell division</keyword>
<dbReference type="Proteomes" id="UP000290204">
    <property type="component" value="Unassembled WGS sequence"/>
</dbReference>
<feature type="active site" evidence="9">
    <location>
        <position position="176"/>
    </location>
</feature>
<feature type="active site" evidence="9">
    <location>
        <position position="273"/>
    </location>
</feature>
<dbReference type="InterPro" id="IPR011010">
    <property type="entry name" value="DNA_brk_join_enz"/>
</dbReference>
<dbReference type="GO" id="GO:0006313">
    <property type="term" value="P:DNA transposition"/>
    <property type="evidence" value="ECO:0007669"/>
    <property type="project" value="UniProtKB-UniRule"/>
</dbReference>
<feature type="domain" description="Core-binding (CB)" evidence="11">
    <location>
        <begin position="3"/>
        <end position="90"/>
    </location>
</feature>
<dbReference type="InterPro" id="IPR002104">
    <property type="entry name" value="Integrase_catalytic"/>
</dbReference>
<dbReference type="GO" id="GO:0009037">
    <property type="term" value="F:tyrosine-based site-specific recombinase activity"/>
    <property type="evidence" value="ECO:0007669"/>
    <property type="project" value="UniProtKB-UniRule"/>
</dbReference>
<keyword evidence="5 9" id="KW-0229">DNA integration</keyword>
<dbReference type="InterPro" id="IPR010998">
    <property type="entry name" value="Integrase_recombinase_N"/>
</dbReference>
<dbReference type="SUPFAM" id="SSF56349">
    <property type="entry name" value="DNA breaking-rejoining enzymes"/>
    <property type="match status" value="1"/>
</dbReference>
<accession>A0A4Q1CN15</accession>
<dbReference type="PANTHER" id="PTHR30349">
    <property type="entry name" value="PHAGE INTEGRASE-RELATED"/>
    <property type="match status" value="1"/>
</dbReference>
<evidence type="ECO:0000256" key="6">
    <source>
        <dbReference type="ARBA" id="ARBA00023125"/>
    </source>
</evidence>
<evidence type="ECO:0000313" key="13">
    <source>
        <dbReference type="Proteomes" id="UP000290204"/>
    </source>
</evidence>
<dbReference type="InterPro" id="IPR013762">
    <property type="entry name" value="Integrase-like_cat_sf"/>
</dbReference>
<feature type="active site" evidence="9">
    <location>
        <position position="247"/>
    </location>
</feature>
<dbReference type="InterPro" id="IPR050090">
    <property type="entry name" value="Tyrosine_recombinase_XerCD"/>
</dbReference>